<reference evidence="1 2" key="1">
    <citation type="submission" date="2023-05" db="EMBL/GenBank/DDBJ databases">
        <authorList>
            <person name="Gao F."/>
        </authorList>
    </citation>
    <scope>NUCLEOTIDE SEQUENCE [LARGE SCALE GENOMIC DNA]</scope>
    <source>
        <strain evidence="1 2">MIMF12</strain>
    </source>
</reference>
<proteinExistence type="predicted"/>
<organism evidence="1 2">
    <name type="scientific">Deinococcus rhizophilus</name>
    <dbReference type="NCBI Taxonomy" id="3049544"/>
    <lineage>
        <taxon>Bacteria</taxon>
        <taxon>Thermotogati</taxon>
        <taxon>Deinococcota</taxon>
        <taxon>Deinococci</taxon>
        <taxon>Deinococcales</taxon>
        <taxon>Deinococcaceae</taxon>
        <taxon>Deinococcus</taxon>
    </lineage>
</organism>
<evidence type="ECO:0000313" key="2">
    <source>
        <dbReference type="Proteomes" id="UP001302059"/>
    </source>
</evidence>
<keyword evidence="2" id="KW-1185">Reference proteome</keyword>
<comment type="caution">
    <text evidence="1">The sequence shown here is derived from an EMBL/GenBank/DDBJ whole genome shotgun (WGS) entry which is preliminary data.</text>
</comment>
<protein>
    <submittedName>
        <fullName evidence="1">Uncharacterized protein</fullName>
    </submittedName>
</protein>
<sequence length="79" mass="8979">MEQEQMNAQAHMNTQYRRILDGLLTNAERDVRLARAEGDRGGQARAQARLDTLRAALEIYAASHLVAHGERPWPREVAR</sequence>
<dbReference type="RefSeq" id="WP_285520986.1">
    <property type="nucleotide sequence ID" value="NZ_JASNGB010000008.1"/>
</dbReference>
<evidence type="ECO:0000313" key="1">
    <source>
        <dbReference type="EMBL" id="MDL2342957.1"/>
    </source>
</evidence>
<accession>A0ABT7JD51</accession>
<dbReference type="Proteomes" id="UP001302059">
    <property type="component" value="Unassembled WGS sequence"/>
</dbReference>
<name>A0ABT7JD51_9DEIO</name>
<gene>
    <name evidence="1" type="ORF">QOL99_02210</name>
</gene>
<dbReference type="EMBL" id="JASNGB010000008">
    <property type="protein sequence ID" value="MDL2342957.1"/>
    <property type="molecule type" value="Genomic_DNA"/>
</dbReference>